<protein>
    <submittedName>
        <fullName evidence="2">Uncharacterized protein</fullName>
    </submittedName>
</protein>
<name>A0A2Z7BEJ6_9LAMI</name>
<feature type="region of interest" description="Disordered" evidence="1">
    <location>
        <begin position="16"/>
        <end position="43"/>
    </location>
</feature>
<dbReference type="AlphaFoldDB" id="A0A2Z7BEJ6"/>
<evidence type="ECO:0000313" key="3">
    <source>
        <dbReference type="Proteomes" id="UP000250235"/>
    </source>
</evidence>
<evidence type="ECO:0000313" key="2">
    <source>
        <dbReference type="EMBL" id="KZV32525.1"/>
    </source>
</evidence>
<dbReference type="EMBL" id="KV006486">
    <property type="protein sequence ID" value="KZV32525.1"/>
    <property type="molecule type" value="Genomic_DNA"/>
</dbReference>
<dbReference type="Proteomes" id="UP000250235">
    <property type="component" value="Unassembled WGS sequence"/>
</dbReference>
<proteinExistence type="predicted"/>
<gene>
    <name evidence="2" type="ORF">F511_36972</name>
</gene>
<keyword evidence="3" id="KW-1185">Reference proteome</keyword>
<accession>A0A2Z7BEJ6</accession>
<organism evidence="2 3">
    <name type="scientific">Dorcoceras hygrometricum</name>
    <dbReference type="NCBI Taxonomy" id="472368"/>
    <lineage>
        <taxon>Eukaryota</taxon>
        <taxon>Viridiplantae</taxon>
        <taxon>Streptophyta</taxon>
        <taxon>Embryophyta</taxon>
        <taxon>Tracheophyta</taxon>
        <taxon>Spermatophyta</taxon>
        <taxon>Magnoliopsida</taxon>
        <taxon>eudicotyledons</taxon>
        <taxon>Gunneridae</taxon>
        <taxon>Pentapetalae</taxon>
        <taxon>asterids</taxon>
        <taxon>lamiids</taxon>
        <taxon>Lamiales</taxon>
        <taxon>Gesneriaceae</taxon>
        <taxon>Didymocarpoideae</taxon>
        <taxon>Trichosporeae</taxon>
        <taxon>Loxocarpinae</taxon>
        <taxon>Dorcoceras</taxon>
    </lineage>
</organism>
<evidence type="ECO:0000256" key="1">
    <source>
        <dbReference type="SAM" id="MobiDB-lite"/>
    </source>
</evidence>
<sequence>MSTNWVGHLRCQPRQHYTQGSSDVNTTGLVNSDVNELGGSTQMSTQRNLAMELVLQYYERQPEIPVLLIKPEQHQDSTSIIDYLESSSNIAIHQKKNFVTIH</sequence>
<reference evidence="2 3" key="1">
    <citation type="journal article" date="2015" name="Proc. Natl. Acad. Sci. U.S.A.">
        <title>The resurrection genome of Boea hygrometrica: A blueprint for survival of dehydration.</title>
        <authorList>
            <person name="Xiao L."/>
            <person name="Yang G."/>
            <person name="Zhang L."/>
            <person name="Yang X."/>
            <person name="Zhao S."/>
            <person name="Ji Z."/>
            <person name="Zhou Q."/>
            <person name="Hu M."/>
            <person name="Wang Y."/>
            <person name="Chen M."/>
            <person name="Xu Y."/>
            <person name="Jin H."/>
            <person name="Xiao X."/>
            <person name="Hu G."/>
            <person name="Bao F."/>
            <person name="Hu Y."/>
            <person name="Wan P."/>
            <person name="Li L."/>
            <person name="Deng X."/>
            <person name="Kuang T."/>
            <person name="Xiang C."/>
            <person name="Zhu J.K."/>
            <person name="Oliver M.J."/>
            <person name="He Y."/>
        </authorList>
    </citation>
    <scope>NUCLEOTIDE SEQUENCE [LARGE SCALE GENOMIC DNA]</scope>
    <source>
        <strain evidence="3">cv. XS01</strain>
    </source>
</reference>